<name>A0A8X7QT94_BRACI</name>
<dbReference type="EMBL" id="JAAMPC010000012">
    <property type="protein sequence ID" value="KAG2275323.1"/>
    <property type="molecule type" value="Genomic_DNA"/>
</dbReference>
<dbReference type="AlphaFoldDB" id="A0A8X7QT94"/>
<sequence>MIAYGVERIDREVSTWIKSSSDDEENPEMPFIATWGHDSVVKQTLETSDLDDYQVSKILRDSLEAIGAKAMVV</sequence>
<comment type="caution">
    <text evidence="1">The sequence shown here is derived from an EMBL/GenBank/DDBJ whole genome shotgun (WGS) entry which is preliminary data.</text>
</comment>
<proteinExistence type="predicted"/>
<accession>A0A8X7QT94</accession>
<evidence type="ECO:0000313" key="1">
    <source>
        <dbReference type="EMBL" id="KAG2275323.1"/>
    </source>
</evidence>
<dbReference type="Proteomes" id="UP000886595">
    <property type="component" value="Unassembled WGS sequence"/>
</dbReference>
<evidence type="ECO:0000313" key="2">
    <source>
        <dbReference type="Proteomes" id="UP000886595"/>
    </source>
</evidence>
<gene>
    <name evidence="1" type="ORF">Bca52824_057878</name>
</gene>
<dbReference type="OrthoDB" id="5976022at2759"/>
<organism evidence="1 2">
    <name type="scientific">Brassica carinata</name>
    <name type="common">Ethiopian mustard</name>
    <name type="synonym">Abyssinian cabbage</name>
    <dbReference type="NCBI Taxonomy" id="52824"/>
    <lineage>
        <taxon>Eukaryota</taxon>
        <taxon>Viridiplantae</taxon>
        <taxon>Streptophyta</taxon>
        <taxon>Embryophyta</taxon>
        <taxon>Tracheophyta</taxon>
        <taxon>Spermatophyta</taxon>
        <taxon>Magnoliopsida</taxon>
        <taxon>eudicotyledons</taxon>
        <taxon>Gunneridae</taxon>
        <taxon>Pentapetalae</taxon>
        <taxon>rosids</taxon>
        <taxon>malvids</taxon>
        <taxon>Brassicales</taxon>
        <taxon>Brassicaceae</taxon>
        <taxon>Brassiceae</taxon>
        <taxon>Brassica</taxon>
    </lineage>
</organism>
<reference evidence="1 2" key="1">
    <citation type="submission" date="2020-02" db="EMBL/GenBank/DDBJ databases">
        <authorList>
            <person name="Ma Q."/>
            <person name="Huang Y."/>
            <person name="Song X."/>
            <person name="Pei D."/>
        </authorList>
    </citation>
    <scope>NUCLEOTIDE SEQUENCE [LARGE SCALE GENOMIC DNA]</scope>
    <source>
        <strain evidence="1">Sxm20200214</strain>
        <tissue evidence="1">Leaf</tissue>
    </source>
</reference>
<keyword evidence="2" id="KW-1185">Reference proteome</keyword>
<protein>
    <submittedName>
        <fullName evidence="1">Uncharacterized protein</fullName>
    </submittedName>
</protein>